<reference evidence="3" key="1">
    <citation type="journal article" date="2017" name="Genome Biol.">
        <title>Comparative genomics reveals high biological diversity and specific adaptations in the industrially and medically important fungal genus Aspergillus.</title>
        <authorList>
            <person name="de Vries R.P."/>
            <person name="Riley R."/>
            <person name="Wiebenga A."/>
            <person name="Aguilar-Osorio G."/>
            <person name="Amillis S."/>
            <person name="Uchima C.A."/>
            <person name="Anderluh G."/>
            <person name="Asadollahi M."/>
            <person name="Askin M."/>
            <person name="Barry K."/>
            <person name="Battaglia E."/>
            <person name="Bayram O."/>
            <person name="Benocci T."/>
            <person name="Braus-Stromeyer S.A."/>
            <person name="Caldana C."/>
            <person name="Canovas D."/>
            <person name="Cerqueira G.C."/>
            <person name="Chen F."/>
            <person name="Chen W."/>
            <person name="Choi C."/>
            <person name="Clum A."/>
            <person name="Dos Santos R.A."/>
            <person name="Damasio A.R."/>
            <person name="Diallinas G."/>
            <person name="Emri T."/>
            <person name="Fekete E."/>
            <person name="Flipphi M."/>
            <person name="Freyberg S."/>
            <person name="Gallo A."/>
            <person name="Gournas C."/>
            <person name="Habgood R."/>
            <person name="Hainaut M."/>
            <person name="Harispe M.L."/>
            <person name="Henrissat B."/>
            <person name="Hilden K.S."/>
            <person name="Hope R."/>
            <person name="Hossain A."/>
            <person name="Karabika E."/>
            <person name="Karaffa L."/>
            <person name="Karanyi Z."/>
            <person name="Krasevec N."/>
            <person name="Kuo A."/>
            <person name="Kusch H."/>
            <person name="LaButti K."/>
            <person name="Lagendijk E.L."/>
            <person name="Lapidus A."/>
            <person name="Levasseur A."/>
            <person name="Lindquist E."/>
            <person name="Lipzen A."/>
            <person name="Logrieco A.F."/>
            <person name="MacCabe A."/>
            <person name="Maekelae M.R."/>
            <person name="Malavazi I."/>
            <person name="Melin P."/>
            <person name="Meyer V."/>
            <person name="Mielnichuk N."/>
            <person name="Miskei M."/>
            <person name="Molnar A.P."/>
            <person name="Mule G."/>
            <person name="Ngan C.Y."/>
            <person name="Orejas M."/>
            <person name="Orosz E."/>
            <person name="Ouedraogo J.P."/>
            <person name="Overkamp K.M."/>
            <person name="Park H.-S."/>
            <person name="Perrone G."/>
            <person name="Piumi F."/>
            <person name="Punt P.J."/>
            <person name="Ram A.F."/>
            <person name="Ramon A."/>
            <person name="Rauscher S."/>
            <person name="Record E."/>
            <person name="Riano-Pachon D.M."/>
            <person name="Robert V."/>
            <person name="Roehrig J."/>
            <person name="Ruller R."/>
            <person name="Salamov A."/>
            <person name="Salih N.S."/>
            <person name="Samson R.A."/>
            <person name="Sandor E."/>
            <person name="Sanguinetti M."/>
            <person name="Schuetze T."/>
            <person name="Sepcic K."/>
            <person name="Shelest E."/>
            <person name="Sherlock G."/>
            <person name="Sophianopoulou V."/>
            <person name="Squina F.M."/>
            <person name="Sun H."/>
            <person name="Susca A."/>
            <person name="Todd R.B."/>
            <person name="Tsang A."/>
            <person name="Unkles S.E."/>
            <person name="van de Wiele N."/>
            <person name="van Rossen-Uffink D."/>
            <person name="Oliveira J.V."/>
            <person name="Vesth T.C."/>
            <person name="Visser J."/>
            <person name="Yu J.-H."/>
            <person name="Zhou M."/>
            <person name="Andersen M.R."/>
            <person name="Archer D.B."/>
            <person name="Baker S.E."/>
            <person name="Benoit I."/>
            <person name="Brakhage A.A."/>
            <person name="Braus G.H."/>
            <person name="Fischer R."/>
            <person name="Frisvad J.C."/>
            <person name="Goldman G.H."/>
            <person name="Houbraken J."/>
            <person name="Oakley B."/>
            <person name="Pocsi I."/>
            <person name="Scazzocchio C."/>
            <person name="Seiboth B."/>
            <person name="vanKuyk P.A."/>
            <person name="Wortman J."/>
            <person name="Dyer P.S."/>
            <person name="Grigoriev I.V."/>
        </authorList>
    </citation>
    <scope>NUCLEOTIDE SEQUENCE [LARGE SCALE GENOMIC DNA]</scope>
    <source>
        <strain evidence="3">CBS 583.65</strain>
    </source>
</reference>
<keyword evidence="3" id="KW-1185">Reference proteome</keyword>
<dbReference type="GeneID" id="63731229"/>
<evidence type="ECO:0000313" key="2">
    <source>
        <dbReference type="EMBL" id="OJJ01561.1"/>
    </source>
</evidence>
<name>A0A1L9PJ97_ASPVE</name>
<dbReference type="EMBL" id="KV878128">
    <property type="protein sequence ID" value="OJJ01561.1"/>
    <property type="molecule type" value="Genomic_DNA"/>
</dbReference>
<dbReference type="Proteomes" id="UP000184073">
    <property type="component" value="Unassembled WGS sequence"/>
</dbReference>
<dbReference type="AlphaFoldDB" id="A0A1L9PJ97"/>
<protein>
    <submittedName>
        <fullName evidence="2">Uncharacterized protein</fullName>
    </submittedName>
</protein>
<dbReference type="RefSeq" id="XP_040667323.1">
    <property type="nucleotide sequence ID" value="XM_040815718.1"/>
</dbReference>
<proteinExistence type="predicted"/>
<accession>A0A1L9PJ97</accession>
<keyword evidence="1" id="KW-0472">Membrane</keyword>
<keyword evidence="1" id="KW-1133">Transmembrane helix</keyword>
<gene>
    <name evidence="2" type="ORF">ASPVEDRAFT_642062</name>
</gene>
<keyword evidence="1" id="KW-0812">Transmembrane</keyword>
<dbReference type="VEuPathDB" id="FungiDB:ASPVEDRAFT_642062"/>
<feature type="transmembrane region" description="Helical" evidence="1">
    <location>
        <begin position="15"/>
        <end position="36"/>
    </location>
</feature>
<organism evidence="2 3">
    <name type="scientific">Aspergillus versicolor CBS 583.65</name>
    <dbReference type="NCBI Taxonomy" id="1036611"/>
    <lineage>
        <taxon>Eukaryota</taxon>
        <taxon>Fungi</taxon>
        <taxon>Dikarya</taxon>
        <taxon>Ascomycota</taxon>
        <taxon>Pezizomycotina</taxon>
        <taxon>Eurotiomycetes</taxon>
        <taxon>Eurotiomycetidae</taxon>
        <taxon>Eurotiales</taxon>
        <taxon>Aspergillaceae</taxon>
        <taxon>Aspergillus</taxon>
        <taxon>Aspergillus subgen. Nidulantes</taxon>
    </lineage>
</organism>
<evidence type="ECO:0000256" key="1">
    <source>
        <dbReference type="SAM" id="Phobius"/>
    </source>
</evidence>
<sequence>MIHTTFSPTLFFPASLYFCGGNAFVPYLFHFVSCLFSKRLLLPAFHLADRFAPVVFDSFYDSPRYRQWLDCTVAHSEMIIA</sequence>
<evidence type="ECO:0000313" key="3">
    <source>
        <dbReference type="Proteomes" id="UP000184073"/>
    </source>
</evidence>